<reference evidence="2" key="2">
    <citation type="submission" date="2020-09" db="EMBL/GenBank/DDBJ databases">
        <authorList>
            <person name="Sun Q."/>
            <person name="Sedlacek I."/>
        </authorList>
    </citation>
    <scope>NUCLEOTIDE SEQUENCE</scope>
    <source>
        <strain evidence="2">CCM 7897</strain>
    </source>
</reference>
<dbReference type="Gene3D" id="3.40.50.150">
    <property type="entry name" value="Vaccinia Virus protein VP39"/>
    <property type="match status" value="1"/>
</dbReference>
<dbReference type="RefSeq" id="WP_188575238.1">
    <property type="nucleotide sequence ID" value="NZ_BMCT01000001.1"/>
</dbReference>
<evidence type="ECO:0000313" key="3">
    <source>
        <dbReference type="Proteomes" id="UP000606044"/>
    </source>
</evidence>
<dbReference type="InterPro" id="IPR006342">
    <property type="entry name" value="FkbM_mtfrase"/>
</dbReference>
<sequence length="241" mass="26278">MTVFAQASRFIMDLGMNRGDNTAYYLARGYEAVAVEANPELAAGARTRFAKEIAAHRFTLVEAAVWEKSGTVTFHVNDANDHWSSVEVGLATRANSPTHALEVAGLTLGDLFEKYGTPLYLKVGVEGVDLTVLKQLQSQVIKPLYVSVEDCPFGLACIEALADAGYDGFKIVDLSHVTDMHDPHLDHHFPAGSTGPVSDSLPGRWMGQAAFEQLYTSTVRDRTGRFLAPAGREFHLHATKL</sequence>
<feature type="domain" description="Methyltransferase FkbM" evidence="1">
    <location>
        <begin position="13"/>
        <end position="153"/>
    </location>
</feature>
<reference evidence="2" key="1">
    <citation type="journal article" date="2014" name="Int. J. Syst. Evol. Microbiol.">
        <title>Complete genome sequence of Corynebacterium casei LMG S-19264T (=DSM 44701T), isolated from a smear-ripened cheese.</title>
        <authorList>
            <consortium name="US DOE Joint Genome Institute (JGI-PGF)"/>
            <person name="Walter F."/>
            <person name="Albersmeier A."/>
            <person name="Kalinowski J."/>
            <person name="Ruckert C."/>
        </authorList>
    </citation>
    <scope>NUCLEOTIDE SEQUENCE</scope>
    <source>
        <strain evidence="2">CCM 7897</strain>
    </source>
</reference>
<proteinExistence type="predicted"/>
<dbReference type="NCBIfam" id="TIGR01444">
    <property type="entry name" value="fkbM_fam"/>
    <property type="match status" value="1"/>
</dbReference>
<dbReference type="EMBL" id="BMCT01000001">
    <property type="protein sequence ID" value="GGF49469.1"/>
    <property type="molecule type" value="Genomic_DNA"/>
</dbReference>
<protein>
    <recommendedName>
        <fullName evidence="1">Methyltransferase FkbM domain-containing protein</fullName>
    </recommendedName>
</protein>
<accession>A0A917BLU2</accession>
<keyword evidence="3" id="KW-1185">Reference proteome</keyword>
<dbReference type="InterPro" id="IPR029063">
    <property type="entry name" value="SAM-dependent_MTases_sf"/>
</dbReference>
<comment type="caution">
    <text evidence="2">The sequence shown here is derived from an EMBL/GenBank/DDBJ whole genome shotgun (WGS) entry which is preliminary data.</text>
</comment>
<organism evidence="2 3">
    <name type="scientific">Azorhizobium oxalatiphilum</name>
    <dbReference type="NCBI Taxonomy" id="980631"/>
    <lineage>
        <taxon>Bacteria</taxon>
        <taxon>Pseudomonadati</taxon>
        <taxon>Pseudomonadota</taxon>
        <taxon>Alphaproteobacteria</taxon>
        <taxon>Hyphomicrobiales</taxon>
        <taxon>Xanthobacteraceae</taxon>
        <taxon>Azorhizobium</taxon>
    </lineage>
</organism>
<gene>
    <name evidence="2" type="ORF">GCM10007301_05870</name>
</gene>
<dbReference type="AlphaFoldDB" id="A0A917BLU2"/>
<dbReference type="Pfam" id="PF05050">
    <property type="entry name" value="Methyltransf_21"/>
    <property type="match status" value="1"/>
</dbReference>
<evidence type="ECO:0000313" key="2">
    <source>
        <dbReference type="EMBL" id="GGF49469.1"/>
    </source>
</evidence>
<name>A0A917BLU2_9HYPH</name>
<dbReference type="SUPFAM" id="SSF53335">
    <property type="entry name" value="S-adenosyl-L-methionine-dependent methyltransferases"/>
    <property type="match status" value="1"/>
</dbReference>
<dbReference type="Proteomes" id="UP000606044">
    <property type="component" value="Unassembled WGS sequence"/>
</dbReference>
<evidence type="ECO:0000259" key="1">
    <source>
        <dbReference type="Pfam" id="PF05050"/>
    </source>
</evidence>